<dbReference type="Pfam" id="PF00293">
    <property type="entry name" value="NUDIX"/>
    <property type="match status" value="1"/>
</dbReference>
<dbReference type="PANTHER" id="PTHR47707">
    <property type="entry name" value="8-OXO-DGTP DIPHOSPHATASE"/>
    <property type="match status" value="1"/>
</dbReference>
<dbReference type="PROSITE" id="PS00893">
    <property type="entry name" value="NUDIX_BOX"/>
    <property type="match status" value="1"/>
</dbReference>
<dbReference type="InterPro" id="IPR022998">
    <property type="entry name" value="ThiamineP_synth_TenI"/>
</dbReference>
<evidence type="ECO:0000259" key="18">
    <source>
        <dbReference type="PROSITE" id="PS51462"/>
    </source>
</evidence>
<evidence type="ECO:0000256" key="15">
    <source>
        <dbReference type="ARBA" id="ARBA00041979"/>
    </source>
</evidence>
<dbReference type="Gene3D" id="3.20.20.70">
    <property type="entry name" value="Aldolase class I"/>
    <property type="match status" value="1"/>
</dbReference>
<evidence type="ECO:0000256" key="3">
    <source>
        <dbReference type="ARBA" id="ARBA00022457"/>
    </source>
</evidence>
<evidence type="ECO:0000256" key="1">
    <source>
        <dbReference type="ARBA" id="ARBA00001946"/>
    </source>
</evidence>
<comment type="catalytic activity">
    <reaction evidence="11">
        <text>8-oxo-GTP + H2O = 8-oxo-GMP + diphosphate + H(+)</text>
        <dbReference type="Rhea" id="RHEA:67616"/>
        <dbReference type="ChEBI" id="CHEBI:15377"/>
        <dbReference type="ChEBI" id="CHEBI:15378"/>
        <dbReference type="ChEBI" id="CHEBI:33019"/>
        <dbReference type="ChEBI" id="CHEBI:143553"/>
        <dbReference type="ChEBI" id="CHEBI:145694"/>
    </reaction>
</comment>
<dbReference type="InterPro" id="IPR036206">
    <property type="entry name" value="ThiamineP_synth_sf"/>
</dbReference>
<dbReference type="EC" id="3.6.1.55" evidence="12"/>
<evidence type="ECO:0000256" key="13">
    <source>
        <dbReference type="ARBA" id="ARBA00040794"/>
    </source>
</evidence>
<keyword evidence="4" id="KW-0235">DNA replication</keyword>
<reference evidence="20" key="1">
    <citation type="journal article" date="2019" name="Int. J. Syst. Evol. Microbiol.">
        <title>The Global Catalogue of Microorganisms (GCM) 10K type strain sequencing project: providing services to taxonomists for standard genome sequencing and annotation.</title>
        <authorList>
            <consortium name="The Broad Institute Genomics Platform"/>
            <consortium name="The Broad Institute Genome Sequencing Center for Infectious Disease"/>
            <person name="Wu L."/>
            <person name="Ma J."/>
        </authorList>
    </citation>
    <scope>NUCLEOTIDE SEQUENCE [LARGE SCALE GENOMIC DNA]</scope>
    <source>
        <strain evidence="20">JCM 18423</strain>
    </source>
</reference>
<dbReference type="RefSeq" id="WP_345368934.1">
    <property type="nucleotide sequence ID" value="NZ_BAABKD010000001.1"/>
</dbReference>
<dbReference type="InterPro" id="IPR013785">
    <property type="entry name" value="Aldolase_TIM"/>
</dbReference>
<name>A0ABP9LW05_9BURK</name>
<dbReference type="SUPFAM" id="SSF51391">
    <property type="entry name" value="Thiamin phosphate synthase"/>
    <property type="match status" value="1"/>
</dbReference>
<dbReference type="NCBIfam" id="NF006530">
    <property type="entry name" value="PRK08999.1"/>
    <property type="match status" value="1"/>
</dbReference>
<keyword evidence="5" id="KW-0479">Metal-binding</keyword>
<keyword evidence="9" id="KW-0234">DNA repair</keyword>
<sequence>MTTKTHPPYVRVAVGVILDPMGHVLLGSRPADKPWPHWWELPGGKIETNESVPQALIRELHEEIGIHATTLSPWIRYIHHYPRSTVELNFYQVTEWQGTPTPQENQQLAWCHPEQPIPLTIGPILPATFPILRWLRLPKHYLLSNIGQKSGVSIWLEKLHQALQQGVRLVQFREPAWENNHPNDPDCLAALQQTVDLCHQWGALCLLNSIHPWDWVGYADGLHLRSHDAARLAQNQHAAPINKRQLLAVSAHHAQDIKHAQQLNSDFVVIGHVLDTPSHPNQPALGWERFYELAQQAGRPAFAIGGQSPTTFKQAQTFGAHGIAGIRQLITD</sequence>
<keyword evidence="7 17" id="KW-0378">Hydrolase</keyword>
<evidence type="ECO:0000256" key="14">
    <source>
        <dbReference type="ARBA" id="ARBA00041592"/>
    </source>
</evidence>
<dbReference type="InterPro" id="IPR020084">
    <property type="entry name" value="NUDIX_hydrolase_CS"/>
</dbReference>
<evidence type="ECO:0000256" key="2">
    <source>
        <dbReference type="ARBA" id="ARBA00005582"/>
    </source>
</evidence>
<proteinExistence type="inferred from homology"/>
<accession>A0ABP9LW05</accession>
<dbReference type="InterPro" id="IPR000086">
    <property type="entry name" value="NUDIX_hydrolase_dom"/>
</dbReference>
<comment type="cofactor">
    <cofactor evidence="1">
        <name>Mg(2+)</name>
        <dbReference type="ChEBI" id="CHEBI:18420"/>
    </cofactor>
</comment>
<evidence type="ECO:0000256" key="9">
    <source>
        <dbReference type="ARBA" id="ARBA00023204"/>
    </source>
</evidence>
<dbReference type="PRINTS" id="PR00502">
    <property type="entry name" value="NUDIXFAMILY"/>
</dbReference>
<gene>
    <name evidence="19" type="ORF">GCM10023337_01880</name>
</gene>
<evidence type="ECO:0000256" key="10">
    <source>
        <dbReference type="ARBA" id="ARBA00035861"/>
    </source>
</evidence>
<evidence type="ECO:0000256" key="6">
    <source>
        <dbReference type="ARBA" id="ARBA00022763"/>
    </source>
</evidence>
<keyword evidence="20" id="KW-1185">Reference proteome</keyword>
<evidence type="ECO:0000256" key="11">
    <source>
        <dbReference type="ARBA" id="ARBA00036904"/>
    </source>
</evidence>
<comment type="catalytic activity">
    <reaction evidence="10">
        <text>8-oxo-dGTP + H2O = 8-oxo-dGMP + diphosphate + H(+)</text>
        <dbReference type="Rhea" id="RHEA:31575"/>
        <dbReference type="ChEBI" id="CHEBI:15377"/>
        <dbReference type="ChEBI" id="CHEBI:15378"/>
        <dbReference type="ChEBI" id="CHEBI:33019"/>
        <dbReference type="ChEBI" id="CHEBI:63224"/>
        <dbReference type="ChEBI" id="CHEBI:77896"/>
        <dbReference type="EC" id="3.6.1.55"/>
    </reaction>
</comment>
<evidence type="ECO:0000313" key="20">
    <source>
        <dbReference type="Proteomes" id="UP001500227"/>
    </source>
</evidence>
<dbReference type="InterPro" id="IPR020476">
    <property type="entry name" value="Nudix_hydrolase"/>
</dbReference>
<evidence type="ECO:0000313" key="19">
    <source>
        <dbReference type="EMBL" id="GAA5084393.1"/>
    </source>
</evidence>
<dbReference type="InterPro" id="IPR015797">
    <property type="entry name" value="NUDIX_hydrolase-like_dom_sf"/>
</dbReference>
<comment type="caution">
    <text evidence="19">The sequence shown here is derived from an EMBL/GenBank/DDBJ whole genome shotgun (WGS) entry which is preliminary data.</text>
</comment>
<evidence type="ECO:0000256" key="4">
    <source>
        <dbReference type="ARBA" id="ARBA00022705"/>
    </source>
</evidence>
<organism evidence="19 20">
    <name type="scientific">Paenalcaligenes hermetiae</name>
    <dbReference type="NCBI Taxonomy" id="1157987"/>
    <lineage>
        <taxon>Bacteria</taxon>
        <taxon>Pseudomonadati</taxon>
        <taxon>Pseudomonadota</taxon>
        <taxon>Betaproteobacteria</taxon>
        <taxon>Burkholderiales</taxon>
        <taxon>Alcaligenaceae</taxon>
        <taxon>Paenalcaligenes</taxon>
    </lineage>
</organism>
<dbReference type="Gene3D" id="3.90.79.10">
    <property type="entry name" value="Nucleoside Triphosphate Pyrophosphohydrolase"/>
    <property type="match status" value="1"/>
</dbReference>
<keyword evidence="8" id="KW-0460">Magnesium</keyword>
<dbReference type="SUPFAM" id="SSF55811">
    <property type="entry name" value="Nudix"/>
    <property type="match status" value="1"/>
</dbReference>
<evidence type="ECO:0000256" key="8">
    <source>
        <dbReference type="ARBA" id="ARBA00022842"/>
    </source>
</evidence>
<dbReference type="GO" id="GO:0016787">
    <property type="term" value="F:hydrolase activity"/>
    <property type="evidence" value="ECO:0007669"/>
    <property type="project" value="UniProtKB-KW"/>
</dbReference>
<protein>
    <recommendedName>
        <fullName evidence="13">8-oxo-dGTP diphosphatase</fullName>
        <ecNumber evidence="12">3.6.1.55</ecNumber>
    </recommendedName>
    <alternativeName>
        <fullName evidence="16">7,8-dihydro-8-oxoguanine-triphosphatase</fullName>
    </alternativeName>
    <alternativeName>
        <fullName evidence="15">Mutator protein MutT</fullName>
    </alternativeName>
    <alternativeName>
        <fullName evidence="14">dGTP pyrophosphohydrolase</fullName>
    </alternativeName>
</protein>
<dbReference type="CDD" id="cd00564">
    <property type="entry name" value="TMP_TenI"/>
    <property type="match status" value="1"/>
</dbReference>
<comment type="similarity">
    <text evidence="2 17">Belongs to the Nudix hydrolase family.</text>
</comment>
<dbReference type="Pfam" id="PF02581">
    <property type="entry name" value="TMP-TENI"/>
    <property type="match status" value="1"/>
</dbReference>
<dbReference type="InterPro" id="IPR047127">
    <property type="entry name" value="MutT-like"/>
</dbReference>
<dbReference type="PROSITE" id="PS51462">
    <property type="entry name" value="NUDIX"/>
    <property type="match status" value="1"/>
</dbReference>
<dbReference type="CDD" id="cd03425">
    <property type="entry name" value="NUDIX_MutT_NudA_like"/>
    <property type="match status" value="1"/>
</dbReference>
<evidence type="ECO:0000256" key="12">
    <source>
        <dbReference type="ARBA" id="ARBA00038905"/>
    </source>
</evidence>
<evidence type="ECO:0000256" key="7">
    <source>
        <dbReference type="ARBA" id="ARBA00022801"/>
    </source>
</evidence>
<keyword evidence="6" id="KW-0227">DNA damage</keyword>
<feature type="domain" description="Nudix hydrolase" evidence="18">
    <location>
        <begin position="8"/>
        <end position="137"/>
    </location>
</feature>
<evidence type="ECO:0000256" key="16">
    <source>
        <dbReference type="ARBA" id="ARBA00042798"/>
    </source>
</evidence>
<dbReference type="Proteomes" id="UP001500227">
    <property type="component" value="Unassembled WGS sequence"/>
</dbReference>
<evidence type="ECO:0000256" key="5">
    <source>
        <dbReference type="ARBA" id="ARBA00022723"/>
    </source>
</evidence>
<keyword evidence="3" id="KW-0515">Mutator protein</keyword>
<evidence type="ECO:0000256" key="17">
    <source>
        <dbReference type="RuleBase" id="RU003476"/>
    </source>
</evidence>
<dbReference type="PANTHER" id="PTHR47707:SF1">
    <property type="entry name" value="NUDIX HYDROLASE FAMILY PROTEIN"/>
    <property type="match status" value="1"/>
</dbReference>
<dbReference type="EMBL" id="BAABKD010000001">
    <property type="protein sequence ID" value="GAA5084393.1"/>
    <property type="molecule type" value="Genomic_DNA"/>
</dbReference>